<gene>
    <name evidence="1" type="primary">sls_7</name>
    <name evidence="1" type="ORF">CEXT_70661</name>
</gene>
<dbReference type="AlphaFoldDB" id="A0AAV4W4B8"/>
<sequence>MPTQAAYPDAKKASKLIELKETVVVNEVTLAGSTDDVAPSSIPDSKTASVSLEQQQTLSVIQVESNIKETQMMDFVLPLQSQISPSFNMTESLEVRSVETIEKESKLKLSPTPIGSQAEVTIPESIAFTMSDVQSSGTTGDILIVADNAIEGNLSVVCNHPVGISEIESIVQETPLDVITLKQPVLAQAAYSTPHISPLEITDTVETTDTPQEVEASLSVVPQQAYGVSTHETLISENKFVTQIEDSKTASTSLVPHKTVQISLSESVLSEVEFQPEILPDNKVAQQILSPFDHIHVEETLVHQTSTPYDQMEKPETKEADSSLVCFNQLAIVQEHTSGTCESGLILEEFPHSHSAQVQLLPEQSVEVSLTQPEMREADFVEERPDVKTASSSIPTTEAIVTEEVTISNQLGEYETYQPSSYKAGERDLSIVDQPQSKAVESYRPHEVVSVSEVMSELKEGILIDDSKMPQITAKTSFTGEHSIEVSDTIVTEQEIPLKDLVLPEVQKADRKFSPQVAISVKENVPHDSMIPVVMPETSNLEMLPDVQMISNFPVSISETASELREVDLLTEEAAISKRQLYRFWEKLQHPLNMYQCVILQTL</sequence>
<dbReference type="Proteomes" id="UP001054945">
    <property type="component" value="Unassembled WGS sequence"/>
</dbReference>
<keyword evidence="2" id="KW-1185">Reference proteome</keyword>
<proteinExistence type="predicted"/>
<organism evidence="1 2">
    <name type="scientific">Caerostris extrusa</name>
    <name type="common">Bark spider</name>
    <name type="synonym">Caerostris bankana</name>
    <dbReference type="NCBI Taxonomy" id="172846"/>
    <lineage>
        <taxon>Eukaryota</taxon>
        <taxon>Metazoa</taxon>
        <taxon>Ecdysozoa</taxon>
        <taxon>Arthropoda</taxon>
        <taxon>Chelicerata</taxon>
        <taxon>Arachnida</taxon>
        <taxon>Araneae</taxon>
        <taxon>Araneomorphae</taxon>
        <taxon>Entelegynae</taxon>
        <taxon>Araneoidea</taxon>
        <taxon>Araneidae</taxon>
        <taxon>Caerostris</taxon>
    </lineage>
</organism>
<accession>A0AAV4W4B8</accession>
<name>A0AAV4W4B8_CAEEX</name>
<reference evidence="1 2" key="1">
    <citation type="submission" date="2021-06" db="EMBL/GenBank/DDBJ databases">
        <title>Caerostris extrusa draft genome.</title>
        <authorList>
            <person name="Kono N."/>
            <person name="Arakawa K."/>
        </authorList>
    </citation>
    <scope>NUCLEOTIDE SEQUENCE [LARGE SCALE GENOMIC DNA]</scope>
</reference>
<protein>
    <submittedName>
        <fullName evidence="1">Titin</fullName>
    </submittedName>
</protein>
<comment type="caution">
    <text evidence="1">The sequence shown here is derived from an EMBL/GenBank/DDBJ whole genome shotgun (WGS) entry which is preliminary data.</text>
</comment>
<evidence type="ECO:0000313" key="2">
    <source>
        <dbReference type="Proteomes" id="UP001054945"/>
    </source>
</evidence>
<evidence type="ECO:0000313" key="1">
    <source>
        <dbReference type="EMBL" id="GIY77532.1"/>
    </source>
</evidence>
<dbReference type="EMBL" id="BPLR01015640">
    <property type="protein sequence ID" value="GIY77532.1"/>
    <property type="molecule type" value="Genomic_DNA"/>
</dbReference>